<name>A0A2N9M9W9_9BACT</name>
<accession>A0A2N9M9W9</accession>
<gene>
    <name evidence="2" type="ORF">SBA5_970005</name>
</gene>
<evidence type="ECO:0000256" key="1">
    <source>
        <dbReference type="SAM" id="MobiDB-lite"/>
    </source>
</evidence>
<organism evidence="2 3">
    <name type="scientific">Candidatus Sulfuritelmatomonas gaucii</name>
    <dbReference type="NCBI Taxonomy" id="2043161"/>
    <lineage>
        <taxon>Bacteria</taxon>
        <taxon>Pseudomonadati</taxon>
        <taxon>Acidobacteriota</taxon>
        <taxon>Terriglobia</taxon>
        <taxon>Terriglobales</taxon>
        <taxon>Acidobacteriaceae</taxon>
        <taxon>Candidatus Sulfuritelmatomonas</taxon>
    </lineage>
</organism>
<feature type="compositionally biased region" description="Basic and acidic residues" evidence="1">
    <location>
        <begin position="165"/>
        <end position="183"/>
    </location>
</feature>
<evidence type="ECO:0000313" key="3">
    <source>
        <dbReference type="Proteomes" id="UP000239735"/>
    </source>
</evidence>
<sequence>MSSEAEGKIATGGEADNTDTMGIETPLGRMGAYDAHGLLAVGGDQRRHLIDHWLVAAGYLDIVRRREEAGIGFGEPVAEKKRGDAERVEETRDIHALGVDRERTIAAAGTDDDRGSIGAAGGREVGRQRGIDDVVDPVLPVDIRIRFLLRPVFRARDLARPEAHLLGRGGKDHGAGLPERDNDFGSSDSEPVEKKSSGSPKDRTEQNAAEVAQQTGQTIVSDLGRGTQGFARLNIIDRVRAAPAASAAL</sequence>
<evidence type="ECO:0000313" key="2">
    <source>
        <dbReference type="EMBL" id="SPE32280.1"/>
    </source>
</evidence>
<protein>
    <submittedName>
        <fullName evidence="2">Uncharacterized protein</fullName>
    </submittedName>
</protein>
<dbReference type="AlphaFoldDB" id="A0A2N9M9W9"/>
<dbReference type="Proteomes" id="UP000239735">
    <property type="component" value="Unassembled WGS sequence"/>
</dbReference>
<feature type="region of interest" description="Disordered" evidence="1">
    <location>
        <begin position="165"/>
        <end position="223"/>
    </location>
</feature>
<reference evidence="3" key="1">
    <citation type="submission" date="2018-02" db="EMBL/GenBank/DDBJ databases">
        <authorList>
            <person name="Hausmann B."/>
        </authorList>
    </citation>
    <scope>NUCLEOTIDE SEQUENCE [LARGE SCALE GENOMIC DNA]</scope>
    <source>
        <strain evidence="3">Peat soil MAG SbA5</strain>
    </source>
</reference>
<feature type="region of interest" description="Disordered" evidence="1">
    <location>
        <begin position="1"/>
        <end position="23"/>
    </location>
</feature>
<dbReference type="EMBL" id="OKRB01000160">
    <property type="protein sequence ID" value="SPE32280.1"/>
    <property type="molecule type" value="Genomic_DNA"/>
</dbReference>
<proteinExistence type="predicted"/>
<feature type="compositionally biased region" description="Basic and acidic residues" evidence="1">
    <location>
        <begin position="191"/>
        <end position="205"/>
    </location>
</feature>